<accession>A0ABU0PN53</accession>
<organism evidence="2 3">
    <name type="scientific">Pseudarthrobacter siccitolerans</name>
    <dbReference type="NCBI Taxonomy" id="861266"/>
    <lineage>
        <taxon>Bacteria</taxon>
        <taxon>Bacillati</taxon>
        <taxon>Actinomycetota</taxon>
        <taxon>Actinomycetes</taxon>
        <taxon>Micrococcales</taxon>
        <taxon>Micrococcaceae</taxon>
        <taxon>Pseudarthrobacter</taxon>
    </lineage>
</organism>
<gene>
    <name evidence="2" type="ORF">QFZ36_002966</name>
</gene>
<protein>
    <submittedName>
        <fullName evidence="2">Uncharacterized protein</fullName>
    </submittedName>
</protein>
<sequence length="73" mass="7694">MFAPPQQAPANMLDAMERLDLEDNTPDIAVLEGQTSVEELLADLGFEWLPETAAGAGGSGASAEENFSQPALF</sequence>
<evidence type="ECO:0000256" key="1">
    <source>
        <dbReference type="SAM" id="MobiDB-lite"/>
    </source>
</evidence>
<comment type="caution">
    <text evidence="2">The sequence shown here is derived from an EMBL/GenBank/DDBJ whole genome shotgun (WGS) entry which is preliminary data.</text>
</comment>
<name>A0ABU0PN53_9MICC</name>
<proteinExistence type="predicted"/>
<keyword evidence="3" id="KW-1185">Reference proteome</keyword>
<dbReference type="RefSeq" id="WP_306637658.1">
    <property type="nucleotide sequence ID" value="NZ_JAUSXB010000001.1"/>
</dbReference>
<dbReference type="Proteomes" id="UP001236806">
    <property type="component" value="Unassembled WGS sequence"/>
</dbReference>
<reference evidence="2 3" key="1">
    <citation type="submission" date="2023-07" db="EMBL/GenBank/DDBJ databases">
        <title>Comparative genomics of wheat-associated soil bacteria to identify genetic determinants of phenazine resistance.</title>
        <authorList>
            <person name="Mouncey N."/>
        </authorList>
    </citation>
    <scope>NUCLEOTIDE SEQUENCE [LARGE SCALE GENOMIC DNA]</scope>
    <source>
        <strain evidence="2 3">W1I3</strain>
    </source>
</reference>
<feature type="region of interest" description="Disordered" evidence="1">
    <location>
        <begin position="53"/>
        <end position="73"/>
    </location>
</feature>
<evidence type="ECO:0000313" key="2">
    <source>
        <dbReference type="EMBL" id="MDQ0675405.1"/>
    </source>
</evidence>
<evidence type="ECO:0000313" key="3">
    <source>
        <dbReference type="Proteomes" id="UP001236806"/>
    </source>
</evidence>
<dbReference type="EMBL" id="JAUSXB010000001">
    <property type="protein sequence ID" value="MDQ0675405.1"/>
    <property type="molecule type" value="Genomic_DNA"/>
</dbReference>